<feature type="chain" id="PRO_5042935216" description="RlpA-like protein double-psi beta-barrel domain-containing protein" evidence="3">
    <location>
        <begin position="21"/>
        <end position="335"/>
    </location>
</feature>
<organism evidence="4 5">
    <name type="scientific">Tilletia horrida</name>
    <dbReference type="NCBI Taxonomy" id="155126"/>
    <lineage>
        <taxon>Eukaryota</taxon>
        <taxon>Fungi</taxon>
        <taxon>Dikarya</taxon>
        <taxon>Basidiomycota</taxon>
        <taxon>Ustilaginomycotina</taxon>
        <taxon>Exobasidiomycetes</taxon>
        <taxon>Tilletiales</taxon>
        <taxon>Tilletiaceae</taxon>
        <taxon>Tilletia</taxon>
    </lineage>
</organism>
<accession>A0AAN6GI40</accession>
<reference evidence="4" key="1">
    <citation type="journal article" date="2023" name="PhytoFront">
        <title>Draft Genome Resources of Seven Strains of Tilletia horrida, Causal Agent of Kernel Smut of Rice.</title>
        <authorList>
            <person name="Khanal S."/>
            <person name="Antony Babu S."/>
            <person name="Zhou X.G."/>
        </authorList>
    </citation>
    <scope>NUCLEOTIDE SEQUENCE</scope>
    <source>
        <strain evidence="4">TX3</strain>
    </source>
</reference>
<dbReference type="InterPro" id="IPR036908">
    <property type="entry name" value="RlpA-like_sf"/>
</dbReference>
<evidence type="ECO:0008006" key="6">
    <source>
        <dbReference type="Google" id="ProtNLM"/>
    </source>
</evidence>
<evidence type="ECO:0000256" key="1">
    <source>
        <dbReference type="ARBA" id="ARBA00022729"/>
    </source>
</evidence>
<dbReference type="AlphaFoldDB" id="A0AAN6GI40"/>
<name>A0AAN6GI40_9BASI</name>
<evidence type="ECO:0000256" key="2">
    <source>
        <dbReference type="SAM" id="MobiDB-lite"/>
    </source>
</evidence>
<feature type="region of interest" description="Disordered" evidence="2">
    <location>
        <begin position="163"/>
        <end position="282"/>
    </location>
</feature>
<keyword evidence="1 3" id="KW-0732">Signal</keyword>
<feature type="signal peptide" evidence="3">
    <location>
        <begin position="1"/>
        <end position="20"/>
    </location>
</feature>
<feature type="compositionally biased region" description="Low complexity" evidence="2">
    <location>
        <begin position="215"/>
        <end position="228"/>
    </location>
</feature>
<feature type="compositionally biased region" description="Basic and acidic residues" evidence="2">
    <location>
        <begin position="184"/>
        <end position="193"/>
    </location>
</feature>
<protein>
    <recommendedName>
        <fullName evidence="6">RlpA-like protein double-psi beta-barrel domain-containing protein</fullName>
    </recommendedName>
</protein>
<dbReference type="PANTHER" id="PTHR31836">
    <property type="match status" value="1"/>
</dbReference>
<sequence>MRFTAPFLAALAVLAIDVDAKEHSQRLAPSVRQNHKRLSQSHSTGLAERGLDFGPFRGGKGTWFNVAENEVDCGGYYKPSDFVVALNQGQYGNLDARSPYCDQYISITSNGKTATAKIVDACPESPDACHWGALDMSTGLFQFFAGLDVGVIDIQWHLLGDDHDNSGSGSSGGGSSGSNPQPPSHKEDPKPPSKESVALLKLSASNPPPAPPKAQPSKAKAAPPSNKAGKQSSPAVNLHTQVGITTPTEKKEPTKPHHTNTITTTKNTTASASKNSKGSTDAKAVKLTSAKAAAATVAKAQDDTAPAEKNNIANMMGVVHGFEHIVNHAHSAERR</sequence>
<keyword evidence="5" id="KW-1185">Reference proteome</keyword>
<evidence type="ECO:0000313" key="5">
    <source>
        <dbReference type="Proteomes" id="UP001176521"/>
    </source>
</evidence>
<gene>
    <name evidence="4" type="ORF">OC842_000465</name>
</gene>
<dbReference type="Proteomes" id="UP001176521">
    <property type="component" value="Unassembled WGS sequence"/>
</dbReference>
<dbReference type="CDD" id="cd22191">
    <property type="entry name" value="DPBB_RlpA_EXP_N-like"/>
    <property type="match status" value="1"/>
</dbReference>
<evidence type="ECO:0000256" key="3">
    <source>
        <dbReference type="SAM" id="SignalP"/>
    </source>
</evidence>
<feature type="compositionally biased region" description="Polar residues" evidence="2">
    <location>
        <begin position="270"/>
        <end position="279"/>
    </location>
</feature>
<comment type="caution">
    <text evidence="4">The sequence shown here is derived from an EMBL/GenBank/DDBJ whole genome shotgun (WGS) entry which is preliminary data.</text>
</comment>
<feature type="compositionally biased region" description="Polar residues" evidence="2">
    <location>
        <begin position="229"/>
        <end position="244"/>
    </location>
</feature>
<evidence type="ECO:0000313" key="4">
    <source>
        <dbReference type="EMBL" id="KAK0540436.1"/>
    </source>
</evidence>
<proteinExistence type="predicted"/>
<dbReference type="PANTHER" id="PTHR31836:SF28">
    <property type="entry name" value="SRCR DOMAIN-CONTAINING PROTEIN-RELATED"/>
    <property type="match status" value="1"/>
</dbReference>
<dbReference type="SUPFAM" id="SSF50685">
    <property type="entry name" value="Barwin-like endoglucanases"/>
    <property type="match status" value="1"/>
</dbReference>
<feature type="compositionally biased region" description="Low complexity" evidence="2">
    <location>
        <begin position="259"/>
        <end position="269"/>
    </location>
</feature>
<dbReference type="EMBL" id="JAPDMQ010000013">
    <property type="protein sequence ID" value="KAK0540436.1"/>
    <property type="molecule type" value="Genomic_DNA"/>
</dbReference>
<dbReference type="InterPro" id="IPR051477">
    <property type="entry name" value="Expansin_CellWall"/>
</dbReference>
<dbReference type="Gene3D" id="2.40.40.10">
    <property type="entry name" value="RlpA-like domain"/>
    <property type="match status" value="1"/>
</dbReference>